<dbReference type="SUPFAM" id="SSF51695">
    <property type="entry name" value="PLC-like phosphodiesterases"/>
    <property type="match status" value="1"/>
</dbReference>
<dbReference type="Pfam" id="PF00023">
    <property type="entry name" value="Ank"/>
    <property type="match status" value="1"/>
</dbReference>
<dbReference type="OrthoDB" id="197419at2759"/>
<dbReference type="GO" id="GO:0047389">
    <property type="term" value="F:glycerophosphocholine phosphodiesterase activity"/>
    <property type="evidence" value="ECO:0007669"/>
    <property type="project" value="TreeGrafter"/>
</dbReference>
<dbReference type="Proteomes" id="UP000179179">
    <property type="component" value="Unassembled WGS sequence"/>
</dbReference>
<feature type="repeat" description="ANK" evidence="2">
    <location>
        <begin position="117"/>
        <end position="149"/>
    </location>
</feature>
<dbReference type="Pfam" id="PF03009">
    <property type="entry name" value="GDPD"/>
    <property type="match status" value="1"/>
</dbReference>
<evidence type="ECO:0000256" key="2">
    <source>
        <dbReference type="PROSITE-ProRule" id="PRU00023"/>
    </source>
</evidence>
<keyword evidence="1" id="KW-0378">Hydrolase</keyword>
<feature type="region of interest" description="Disordered" evidence="3">
    <location>
        <begin position="272"/>
        <end position="296"/>
    </location>
</feature>
<protein>
    <submittedName>
        <fullName evidence="5">Ankyrin repeat-containing protein</fullName>
    </submittedName>
</protein>
<reference evidence="5 6" key="1">
    <citation type="journal article" date="2016" name="Genome Biol. Evol.">
        <title>Draft genome sequence of an aflatoxigenic Aspergillus species, A. bombycis.</title>
        <authorList>
            <person name="Moore G.G."/>
            <person name="Mack B.M."/>
            <person name="Beltz S.B."/>
            <person name="Gilbert M.K."/>
        </authorList>
    </citation>
    <scope>NUCLEOTIDE SEQUENCE [LARGE SCALE GENOMIC DNA]</scope>
    <source>
        <strain evidence="6">NRRL 26010</strain>
    </source>
</reference>
<comment type="caution">
    <text evidence="5">The sequence shown here is derived from an EMBL/GenBank/DDBJ whole genome shotgun (WGS) entry which is preliminary data.</text>
</comment>
<dbReference type="GO" id="GO:0046475">
    <property type="term" value="P:glycerophospholipid catabolic process"/>
    <property type="evidence" value="ECO:0007669"/>
    <property type="project" value="TreeGrafter"/>
</dbReference>
<name>A0A1F7ZZQ6_9EURO</name>
<dbReference type="InterPro" id="IPR002110">
    <property type="entry name" value="Ankyrin_rpt"/>
</dbReference>
<evidence type="ECO:0000313" key="5">
    <source>
        <dbReference type="EMBL" id="OGM44943.1"/>
    </source>
</evidence>
<proteinExistence type="predicted"/>
<evidence type="ECO:0000259" key="4">
    <source>
        <dbReference type="PROSITE" id="PS51704"/>
    </source>
</evidence>
<dbReference type="STRING" id="109264.A0A1F7ZZQ6"/>
<dbReference type="Gene3D" id="3.20.20.190">
    <property type="entry name" value="Phosphatidylinositol (PI) phosphodiesterase"/>
    <property type="match status" value="1"/>
</dbReference>
<dbReference type="InterPro" id="IPR017946">
    <property type="entry name" value="PLC-like_Pdiesterase_TIM-brl"/>
</dbReference>
<dbReference type="InterPro" id="IPR036770">
    <property type="entry name" value="Ankyrin_rpt-contain_sf"/>
</dbReference>
<dbReference type="SUPFAM" id="SSF48403">
    <property type="entry name" value="Ankyrin repeat"/>
    <property type="match status" value="1"/>
</dbReference>
<dbReference type="AlphaFoldDB" id="A0A1F7ZZQ6"/>
<sequence>MSLDSQRYTPLHYAVINNHALVTKVFLKAFEPMKPTSDEARNYDLINILNDLLVIAIKYQYDDIVRLFAKFSQYFHGKPSHGETALYVAARSGNEGYVDILLKHGRCPDLDIPETVHGWTPLFIACVEGHHAVAKLLLNAAAKQDIRDYSGWTAKEHAAVRGHLALAGMLTSLGTEDPLGGPASTLKQPICQTTIPFRTDCHCLVINLGVLQTGKKVKAVELRDHTPKELIFMNAGFLMEISISERESFMHASNIQSPRGDPVSVLGEANAPPMTTQNISAKRRSRSLTKGHESGTREIRDRMKYTVDFLNKGFKPNTRGDFIQDSFTTLGELLEELPESISFNIEIKYPRLHEAVDAGVAPVAIEINTFIDKALEKLLSYGNQKRAIILSSFTPEICMLLAIKQQTYPVMFITNAGKPPVTDREMRAASIQSAVRFAKRWNLSGLVFASEALVMCPRLVRYVQRSGLICGSYGSQNNTPENAKAQAAAGIDIIMADRVGLIALSLKGYKKQA</sequence>
<dbReference type="PANTHER" id="PTHR22958:SF1">
    <property type="entry name" value="GLYCEROPHOSPHOCHOLINE PHOSPHODIESTERASE GPCPD1"/>
    <property type="match status" value="1"/>
</dbReference>
<feature type="repeat" description="ANK" evidence="2">
    <location>
        <begin position="81"/>
        <end position="105"/>
    </location>
</feature>
<organism evidence="5 6">
    <name type="scientific">Aspergillus bombycis</name>
    <dbReference type="NCBI Taxonomy" id="109264"/>
    <lineage>
        <taxon>Eukaryota</taxon>
        <taxon>Fungi</taxon>
        <taxon>Dikarya</taxon>
        <taxon>Ascomycota</taxon>
        <taxon>Pezizomycotina</taxon>
        <taxon>Eurotiomycetes</taxon>
        <taxon>Eurotiomycetidae</taxon>
        <taxon>Eurotiales</taxon>
        <taxon>Aspergillaceae</taxon>
        <taxon>Aspergillus</taxon>
    </lineage>
</organism>
<dbReference type="EMBL" id="LYCR01000048">
    <property type="protein sequence ID" value="OGM44943.1"/>
    <property type="molecule type" value="Genomic_DNA"/>
</dbReference>
<accession>A0A1F7ZZQ6</accession>
<feature type="domain" description="GP-PDE" evidence="4">
    <location>
        <begin position="306"/>
        <end position="506"/>
    </location>
</feature>
<dbReference type="PROSITE" id="PS51704">
    <property type="entry name" value="GP_PDE"/>
    <property type="match status" value="1"/>
</dbReference>
<keyword evidence="2" id="KW-0040">ANK repeat</keyword>
<dbReference type="PROSITE" id="PS50297">
    <property type="entry name" value="ANK_REP_REGION"/>
    <property type="match status" value="2"/>
</dbReference>
<evidence type="ECO:0000313" key="6">
    <source>
        <dbReference type="Proteomes" id="UP000179179"/>
    </source>
</evidence>
<gene>
    <name evidence="5" type="ORF">ABOM_007090</name>
</gene>
<dbReference type="Pfam" id="PF12796">
    <property type="entry name" value="Ank_2"/>
    <property type="match status" value="1"/>
</dbReference>
<evidence type="ECO:0000256" key="3">
    <source>
        <dbReference type="SAM" id="MobiDB-lite"/>
    </source>
</evidence>
<dbReference type="RefSeq" id="XP_022388660.1">
    <property type="nucleotide sequence ID" value="XM_022534219.1"/>
</dbReference>
<dbReference type="Gene3D" id="1.25.40.20">
    <property type="entry name" value="Ankyrin repeat-containing domain"/>
    <property type="match status" value="1"/>
</dbReference>
<dbReference type="GeneID" id="34450480"/>
<dbReference type="SMART" id="SM00248">
    <property type="entry name" value="ANK"/>
    <property type="match status" value="4"/>
</dbReference>
<keyword evidence="6" id="KW-1185">Reference proteome</keyword>
<dbReference type="InterPro" id="IPR030395">
    <property type="entry name" value="GP_PDE_dom"/>
</dbReference>
<evidence type="ECO:0000256" key="1">
    <source>
        <dbReference type="ARBA" id="ARBA00022801"/>
    </source>
</evidence>
<dbReference type="PROSITE" id="PS50088">
    <property type="entry name" value="ANK_REPEAT"/>
    <property type="match status" value="2"/>
</dbReference>
<dbReference type="InterPro" id="IPR051578">
    <property type="entry name" value="GDPD"/>
</dbReference>
<dbReference type="PANTHER" id="PTHR22958">
    <property type="entry name" value="GLYCEROPHOSPHORYL DIESTER PHOSPHODIESTERASE"/>
    <property type="match status" value="1"/>
</dbReference>